<dbReference type="EMBL" id="CP081303">
    <property type="protein sequence ID" value="QZE14071.1"/>
    <property type="molecule type" value="Genomic_DNA"/>
</dbReference>
<keyword evidence="2" id="KW-1185">Reference proteome</keyword>
<reference evidence="1" key="1">
    <citation type="submission" date="2021-08" db="EMBL/GenBank/DDBJ databases">
        <title>Novel anaerobic bacterium isolated from sea squirt in East Sea, Republic of Korea.</title>
        <authorList>
            <person name="Nguyen T.H."/>
            <person name="Li Z."/>
            <person name="Lee Y.-J."/>
            <person name="Ko J."/>
            <person name="Kim S.-G."/>
        </authorList>
    </citation>
    <scope>NUCLEOTIDE SEQUENCE</scope>
    <source>
        <strain evidence="1">KCTC 25031</strain>
    </source>
</reference>
<evidence type="ECO:0000313" key="1">
    <source>
        <dbReference type="EMBL" id="QZE14071.1"/>
    </source>
</evidence>
<gene>
    <name evidence="1" type="ORF">K4L44_16310</name>
</gene>
<accession>A0AC61NKF3</accession>
<keyword evidence="1" id="KW-0378">Hydrolase</keyword>
<evidence type="ECO:0000313" key="2">
    <source>
        <dbReference type="Proteomes" id="UP000826212"/>
    </source>
</evidence>
<proteinExistence type="predicted"/>
<name>A0AC61NKF3_9BACT</name>
<dbReference type="EC" id="3.1.21.-" evidence="1"/>
<organism evidence="1 2">
    <name type="scientific">Halosquirtibacter laminarini</name>
    <dbReference type="NCBI Taxonomy" id="3374600"/>
    <lineage>
        <taxon>Bacteria</taxon>
        <taxon>Pseudomonadati</taxon>
        <taxon>Bacteroidota</taxon>
        <taxon>Bacteroidia</taxon>
        <taxon>Marinilabiliales</taxon>
        <taxon>Prolixibacteraceae</taxon>
        <taxon>Halosquirtibacter</taxon>
    </lineage>
</organism>
<keyword evidence="1" id="KW-0540">Nuclease</keyword>
<sequence>MKKLGEITRSFAGGTPNRAKDKYYRNGTIPWVKSGEVDNRNIIRTEEKITNIALVETSARPINPNSILVALYGATAGKIGILRCKASSNQAVLAIENISSRQELNYLYYQLSISNKKILSFSQGSGQPNLSKQIIDSLQIPLPPLAEQKRIAEILGTVDEKLDSIEDQIAQTQQLKKGVMQKLLTKGIGHTEFKDSPLGPIPISWEVRKLNDFVNEIKGGASLRPTDFVETNGFPVIPKKSITRGGVLKIDKKKPILCTNSFTLNNQNYIVDNSYIITTLRDLVPSGPSIGYMVQYFEDTRYILAQGVYGIKLNKELNKGFIIQYSNSQYYRSIMNSIMVGSTQVHIRNGDFLGIKIPFPPLAEQQQIADILSTIDEKIDILKEKRDRYSELKRGLMQQLLTGKIRTKA</sequence>
<protein>
    <submittedName>
        <fullName evidence="1">Restriction endonuclease subunit S</fullName>
        <ecNumber evidence="1">3.1.21.-</ecNumber>
    </submittedName>
</protein>
<dbReference type="Proteomes" id="UP000826212">
    <property type="component" value="Chromosome"/>
</dbReference>
<keyword evidence="1" id="KW-0255">Endonuclease</keyword>